<accession>A0A857FKJ2</accession>
<name>A0A857FKJ2_KOMXY</name>
<evidence type="ECO:0000313" key="1">
    <source>
        <dbReference type="EMBL" id="QHC34701.1"/>
    </source>
</evidence>
<dbReference type="EMBL" id="CP041348">
    <property type="protein sequence ID" value="QHC34701.1"/>
    <property type="molecule type" value="Genomic_DNA"/>
</dbReference>
<sequence length="90" mass="9182">MISGTAQAADLCPDARAAYTQLTGPYGGVPSVPPVADLPCPQQVQAMRILPECVGNAPAPASGAFDQNAAMMECDSHLRKDVMSSGVAGH</sequence>
<reference evidence="1 2" key="1">
    <citation type="journal article" date="2020" name="Carbohydr. Polym.">
        <title>Characterization and optimization of production of bacterial cellulose from strain CGMCC 17276 based on whole-genome analysis.</title>
        <authorList>
            <person name="Lu T."/>
            <person name="Gao H."/>
            <person name="Liao B."/>
            <person name="Wu J."/>
            <person name="Zhang W."/>
            <person name="Huang J."/>
            <person name="Liu M."/>
            <person name="Huang J."/>
            <person name="Chang Z."/>
            <person name="Jin M."/>
            <person name="Yi Z."/>
            <person name="Jiang D."/>
        </authorList>
    </citation>
    <scope>NUCLEOTIDE SEQUENCE [LARGE SCALE GENOMIC DNA]</scope>
    <source>
        <strain evidence="1 2">CGMCC 17276</strain>
    </source>
</reference>
<proteinExistence type="predicted"/>
<organism evidence="1 2">
    <name type="scientific">Komagataeibacter xylinus</name>
    <name type="common">Gluconacetobacter xylinus</name>
    <dbReference type="NCBI Taxonomy" id="28448"/>
    <lineage>
        <taxon>Bacteria</taxon>
        <taxon>Pseudomonadati</taxon>
        <taxon>Pseudomonadota</taxon>
        <taxon>Alphaproteobacteria</taxon>
        <taxon>Acetobacterales</taxon>
        <taxon>Acetobacteraceae</taxon>
        <taxon>Komagataeibacter</taxon>
    </lineage>
</organism>
<protein>
    <submittedName>
        <fullName evidence="1">Uncharacterized protein</fullName>
    </submittedName>
</protein>
<dbReference type="AlphaFoldDB" id="A0A857FKJ2"/>
<gene>
    <name evidence="1" type="ORF">FMA36_03520</name>
</gene>
<evidence type="ECO:0000313" key="2">
    <source>
        <dbReference type="Proteomes" id="UP000464674"/>
    </source>
</evidence>
<dbReference type="Proteomes" id="UP000464674">
    <property type="component" value="Chromosome"/>
</dbReference>
<dbReference type="RefSeq" id="WP_159260859.1">
    <property type="nucleotide sequence ID" value="NZ_CP041348.1"/>
</dbReference>